<proteinExistence type="predicted"/>
<dbReference type="EMBL" id="CM007390">
    <property type="protein sequence ID" value="ONK56449.1"/>
    <property type="molecule type" value="Genomic_DNA"/>
</dbReference>
<sequence>MSSLDRKLVARDQFRFSCTSLSRTEVTDEFGLPIGEWTGSLRNQSSSLQQLSPTSRAQTIARYKREMLELVKDMPDNAYELLLKDLALLNKCPVKKRFPMNKPRTGKRHSRSESVESGGLLLKIFFPLPSSRRKRSSGSSNGV</sequence>
<dbReference type="OrthoDB" id="776574at2759"/>
<dbReference type="PANTHER" id="PTHR34193:SF1">
    <property type="entry name" value="EXPRESSED PROTEIN"/>
    <property type="match status" value="1"/>
</dbReference>
<reference evidence="2" key="1">
    <citation type="journal article" date="2017" name="Nat. Commun.">
        <title>The asparagus genome sheds light on the origin and evolution of a young Y chromosome.</title>
        <authorList>
            <person name="Harkess A."/>
            <person name="Zhou J."/>
            <person name="Xu C."/>
            <person name="Bowers J.E."/>
            <person name="Van der Hulst R."/>
            <person name="Ayyampalayam S."/>
            <person name="Mercati F."/>
            <person name="Riccardi P."/>
            <person name="McKain M.R."/>
            <person name="Kakrana A."/>
            <person name="Tang H."/>
            <person name="Ray J."/>
            <person name="Groenendijk J."/>
            <person name="Arikit S."/>
            <person name="Mathioni S.M."/>
            <person name="Nakano M."/>
            <person name="Shan H."/>
            <person name="Telgmann-Rauber A."/>
            <person name="Kanno A."/>
            <person name="Yue Z."/>
            <person name="Chen H."/>
            <person name="Li W."/>
            <person name="Chen Y."/>
            <person name="Xu X."/>
            <person name="Zhang Y."/>
            <person name="Luo S."/>
            <person name="Chen H."/>
            <person name="Gao J."/>
            <person name="Mao Z."/>
            <person name="Pires J.C."/>
            <person name="Luo M."/>
            <person name="Kudrna D."/>
            <person name="Wing R.A."/>
            <person name="Meyers B.C."/>
            <person name="Yi K."/>
            <person name="Kong H."/>
            <person name="Lavrijsen P."/>
            <person name="Sunseri F."/>
            <person name="Falavigna A."/>
            <person name="Ye Y."/>
            <person name="Leebens-Mack J.H."/>
            <person name="Chen G."/>
        </authorList>
    </citation>
    <scope>NUCLEOTIDE SEQUENCE [LARGE SCALE GENOMIC DNA]</scope>
    <source>
        <strain evidence="2">cv. DH0086</strain>
    </source>
</reference>
<keyword evidence="2" id="KW-1185">Reference proteome</keyword>
<accession>A0A5P1E1Z4</accession>
<dbReference type="AlphaFoldDB" id="A0A5P1E1Z4"/>
<evidence type="ECO:0000313" key="2">
    <source>
        <dbReference type="Proteomes" id="UP000243459"/>
    </source>
</evidence>
<evidence type="ECO:0000313" key="1">
    <source>
        <dbReference type="EMBL" id="ONK56449.1"/>
    </source>
</evidence>
<protein>
    <submittedName>
        <fullName evidence="1">Uncharacterized protein</fullName>
    </submittedName>
</protein>
<gene>
    <name evidence="1" type="ORF">A4U43_C10F8830</name>
</gene>
<organism evidence="1 2">
    <name type="scientific">Asparagus officinalis</name>
    <name type="common">Garden asparagus</name>
    <dbReference type="NCBI Taxonomy" id="4686"/>
    <lineage>
        <taxon>Eukaryota</taxon>
        <taxon>Viridiplantae</taxon>
        <taxon>Streptophyta</taxon>
        <taxon>Embryophyta</taxon>
        <taxon>Tracheophyta</taxon>
        <taxon>Spermatophyta</taxon>
        <taxon>Magnoliopsida</taxon>
        <taxon>Liliopsida</taxon>
        <taxon>Asparagales</taxon>
        <taxon>Asparagaceae</taxon>
        <taxon>Asparagoideae</taxon>
        <taxon>Asparagus</taxon>
    </lineage>
</organism>
<name>A0A5P1E1Z4_ASPOF</name>
<dbReference type="Proteomes" id="UP000243459">
    <property type="component" value="Chromosome 10"/>
</dbReference>
<dbReference type="PANTHER" id="PTHR34193">
    <property type="entry name" value="OS11G0199801 PROTEIN"/>
    <property type="match status" value="1"/>
</dbReference>
<dbReference type="Gramene" id="ONK56449">
    <property type="protein sequence ID" value="ONK56449"/>
    <property type="gene ID" value="A4U43_C10F8830"/>
</dbReference>